<protein>
    <recommendedName>
        <fullName evidence="4">Pectinesterase inhibitor domain-containing protein</fullName>
    </recommendedName>
</protein>
<proteinExistence type="predicted"/>
<reference evidence="2" key="1">
    <citation type="submission" date="2024-03" db="EMBL/GenBank/DDBJ databases">
        <title>WGS assembly of Saponaria officinalis var. Norfolk2.</title>
        <authorList>
            <person name="Jenkins J."/>
            <person name="Shu S."/>
            <person name="Grimwood J."/>
            <person name="Barry K."/>
            <person name="Goodstein D."/>
            <person name="Schmutz J."/>
            <person name="Leebens-Mack J."/>
            <person name="Osbourn A."/>
        </authorList>
    </citation>
    <scope>NUCLEOTIDE SEQUENCE [LARGE SCALE GENOMIC DNA]</scope>
    <source>
        <strain evidence="2">JIC</strain>
    </source>
</reference>
<keyword evidence="1" id="KW-0732">Signal</keyword>
<dbReference type="Gene3D" id="1.20.140.40">
    <property type="entry name" value="Invertase/pectin methylesterase inhibitor family protein"/>
    <property type="match status" value="1"/>
</dbReference>
<dbReference type="Proteomes" id="UP001443914">
    <property type="component" value="Unassembled WGS sequence"/>
</dbReference>
<dbReference type="AlphaFoldDB" id="A0AAW1GXL6"/>
<dbReference type="InterPro" id="IPR035513">
    <property type="entry name" value="Invertase/methylesterase_inhib"/>
</dbReference>
<dbReference type="NCBIfam" id="TIGR01614">
    <property type="entry name" value="PME_inhib"/>
    <property type="match status" value="1"/>
</dbReference>
<evidence type="ECO:0000313" key="2">
    <source>
        <dbReference type="EMBL" id="KAK9669541.1"/>
    </source>
</evidence>
<gene>
    <name evidence="2" type="ORF">RND81_13G138000</name>
</gene>
<dbReference type="GO" id="GO:0004857">
    <property type="term" value="F:enzyme inhibitor activity"/>
    <property type="evidence" value="ECO:0007669"/>
    <property type="project" value="InterPro"/>
</dbReference>
<dbReference type="EMBL" id="JBDFQZ010000013">
    <property type="protein sequence ID" value="KAK9669541.1"/>
    <property type="molecule type" value="Genomic_DNA"/>
</dbReference>
<feature type="chain" id="PRO_5043318020" description="Pectinesterase inhibitor domain-containing protein" evidence="1">
    <location>
        <begin position="27"/>
        <end position="180"/>
    </location>
</feature>
<evidence type="ECO:0008006" key="4">
    <source>
        <dbReference type="Google" id="ProtNLM"/>
    </source>
</evidence>
<organism evidence="2 3">
    <name type="scientific">Saponaria officinalis</name>
    <name type="common">Common soapwort</name>
    <name type="synonym">Lychnis saponaria</name>
    <dbReference type="NCBI Taxonomy" id="3572"/>
    <lineage>
        <taxon>Eukaryota</taxon>
        <taxon>Viridiplantae</taxon>
        <taxon>Streptophyta</taxon>
        <taxon>Embryophyta</taxon>
        <taxon>Tracheophyta</taxon>
        <taxon>Spermatophyta</taxon>
        <taxon>Magnoliopsida</taxon>
        <taxon>eudicotyledons</taxon>
        <taxon>Gunneridae</taxon>
        <taxon>Pentapetalae</taxon>
        <taxon>Caryophyllales</taxon>
        <taxon>Caryophyllaceae</taxon>
        <taxon>Caryophylleae</taxon>
        <taxon>Saponaria</taxon>
    </lineage>
</organism>
<sequence length="180" mass="19662">MYTKTAQLVILVLLTISLHNPRSVNGDDDLVTRLCKSTSSSAECRVCVASVSVDTGLPTTDIGVVEYVMACGTTAIEHVYKDAYAYKSKATDPALKDALHVCHDLGEAAKPSANQVRYDVRIRDFNSAKAIISSQILAVNACADHAKSKGVQLPQEMYRDLEIVNNFWDGMVLKMLDSLH</sequence>
<dbReference type="InterPro" id="IPR006501">
    <property type="entry name" value="Pectinesterase_inhib_dom"/>
</dbReference>
<accession>A0AAW1GXL6</accession>
<keyword evidence="3" id="KW-1185">Reference proteome</keyword>
<name>A0AAW1GXL6_SAPOF</name>
<feature type="signal peptide" evidence="1">
    <location>
        <begin position="1"/>
        <end position="26"/>
    </location>
</feature>
<dbReference type="SUPFAM" id="SSF101148">
    <property type="entry name" value="Plant invertase/pectin methylesterase inhibitor"/>
    <property type="match status" value="1"/>
</dbReference>
<comment type="caution">
    <text evidence="2">The sequence shown here is derived from an EMBL/GenBank/DDBJ whole genome shotgun (WGS) entry which is preliminary data.</text>
</comment>
<evidence type="ECO:0000313" key="3">
    <source>
        <dbReference type="Proteomes" id="UP001443914"/>
    </source>
</evidence>
<evidence type="ECO:0000256" key="1">
    <source>
        <dbReference type="SAM" id="SignalP"/>
    </source>
</evidence>